<organism evidence="1 2">
    <name type="scientific">Lunatimonas lonarensis</name>
    <dbReference type="NCBI Taxonomy" id="1232681"/>
    <lineage>
        <taxon>Bacteria</taxon>
        <taxon>Pseudomonadati</taxon>
        <taxon>Bacteroidota</taxon>
        <taxon>Cytophagia</taxon>
        <taxon>Cytophagales</taxon>
        <taxon>Cyclobacteriaceae</taxon>
    </lineage>
</organism>
<name>R7ZQ08_9BACT</name>
<dbReference type="AlphaFoldDB" id="R7ZQ08"/>
<keyword evidence="2" id="KW-1185">Reference proteome</keyword>
<accession>R7ZQ08</accession>
<proteinExistence type="predicted"/>
<comment type="caution">
    <text evidence="1">The sequence shown here is derived from an EMBL/GenBank/DDBJ whole genome shotgun (WGS) entry which is preliminary data.</text>
</comment>
<evidence type="ECO:0000313" key="2">
    <source>
        <dbReference type="Proteomes" id="UP000013909"/>
    </source>
</evidence>
<dbReference type="EMBL" id="AQHR01000088">
    <property type="protein sequence ID" value="EON76133.1"/>
    <property type="molecule type" value="Genomic_DNA"/>
</dbReference>
<dbReference type="Proteomes" id="UP000013909">
    <property type="component" value="Unassembled WGS sequence"/>
</dbReference>
<sequence length="47" mass="5459">MMRRAITRGTDIPQNPYHEDLDSGELSVLGLIIRIRAKRQIDRVPWA</sequence>
<protein>
    <submittedName>
        <fullName evidence="1">Uncharacterized protein</fullName>
    </submittedName>
</protein>
<reference evidence="1 2" key="1">
    <citation type="submission" date="2013-02" db="EMBL/GenBank/DDBJ databases">
        <title>A novel strain isolated from Lonar lake, Maharashtra, India.</title>
        <authorList>
            <person name="Singh A."/>
        </authorList>
    </citation>
    <scope>NUCLEOTIDE SEQUENCE [LARGE SCALE GENOMIC DNA]</scope>
    <source>
        <strain evidence="1 2">AK24</strain>
    </source>
</reference>
<evidence type="ECO:0000313" key="1">
    <source>
        <dbReference type="EMBL" id="EON76133.1"/>
    </source>
</evidence>
<gene>
    <name evidence="1" type="ORF">ADIS_3261</name>
</gene>